<keyword evidence="2" id="KW-0464">Manganese</keyword>
<keyword evidence="2" id="KW-0479">Metal-binding</keyword>
<name>A0A1W1Z9T0_9HYPH</name>
<dbReference type="RefSeq" id="WP_084408713.1">
    <property type="nucleotide sequence ID" value="NZ_FWXR01000002.1"/>
</dbReference>
<evidence type="ECO:0000313" key="5">
    <source>
        <dbReference type="Proteomes" id="UP000192656"/>
    </source>
</evidence>
<dbReference type="NCBIfam" id="TIGR01891">
    <property type="entry name" value="amidohydrolases"/>
    <property type="match status" value="1"/>
</dbReference>
<dbReference type="PANTHER" id="PTHR11014:SF63">
    <property type="entry name" value="METALLOPEPTIDASE, PUTATIVE (AFU_ORTHOLOGUE AFUA_6G09600)-RELATED"/>
    <property type="match status" value="1"/>
</dbReference>
<feature type="binding site" evidence="2">
    <location>
        <position position="106"/>
    </location>
    <ligand>
        <name>Mn(2+)</name>
        <dbReference type="ChEBI" id="CHEBI:29035"/>
        <label>2</label>
    </ligand>
</feature>
<dbReference type="InterPro" id="IPR036264">
    <property type="entry name" value="Bact_exopeptidase_dim_dom"/>
</dbReference>
<keyword evidence="5" id="KW-1185">Reference proteome</keyword>
<dbReference type="OrthoDB" id="9777385at2"/>
<dbReference type="Pfam" id="PF01546">
    <property type="entry name" value="Peptidase_M20"/>
    <property type="match status" value="1"/>
</dbReference>
<dbReference type="GO" id="GO:0019877">
    <property type="term" value="P:diaminopimelate biosynthetic process"/>
    <property type="evidence" value="ECO:0007669"/>
    <property type="project" value="UniProtKB-ARBA"/>
</dbReference>
<proteinExistence type="predicted"/>
<feature type="binding site" evidence="2">
    <location>
        <position position="104"/>
    </location>
    <ligand>
        <name>Mn(2+)</name>
        <dbReference type="ChEBI" id="CHEBI:29035"/>
        <label>2</label>
    </ligand>
</feature>
<dbReference type="InterPro" id="IPR002933">
    <property type="entry name" value="Peptidase_M20"/>
</dbReference>
<dbReference type="AlphaFoldDB" id="A0A1W1Z9T0"/>
<feature type="domain" description="Peptidase M20 dimerisation" evidence="3">
    <location>
        <begin position="189"/>
        <end position="282"/>
    </location>
</feature>
<dbReference type="InterPro" id="IPR011650">
    <property type="entry name" value="Peptidase_M20_dimer"/>
</dbReference>
<dbReference type="PIRSF" id="PIRSF005962">
    <property type="entry name" value="Pept_M20D_amidohydro"/>
    <property type="match status" value="1"/>
</dbReference>
<evidence type="ECO:0000259" key="3">
    <source>
        <dbReference type="Pfam" id="PF07687"/>
    </source>
</evidence>
<dbReference type="SUPFAM" id="SSF53187">
    <property type="entry name" value="Zn-dependent exopeptidases"/>
    <property type="match status" value="1"/>
</dbReference>
<reference evidence="4 5" key="1">
    <citation type="submission" date="2017-04" db="EMBL/GenBank/DDBJ databases">
        <authorList>
            <person name="Afonso C.L."/>
            <person name="Miller P.J."/>
            <person name="Scott M.A."/>
            <person name="Spackman E."/>
            <person name="Goraichik I."/>
            <person name="Dimitrov K.M."/>
            <person name="Suarez D.L."/>
            <person name="Swayne D.E."/>
        </authorList>
    </citation>
    <scope>NUCLEOTIDE SEQUENCE [LARGE SCALE GENOMIC DNA]</scope>
    <source>
        <strain evidence="4 5">CGMCC 1.10972</strain>
    </source>
</reference>
<evidence type="ECO:0000313" key="4">
    <source>
        <dbReference type="EMBL" id="SMC44718.1"/>
    </source>
</evidence>
<dbReference type="CDD" id="cd05666">
    <property type="entry name" value="M20_Acy1-like"/>
    <property type="match status" value="1"/>
</dbReference>
<dbReference type="Gene3D" id="3.40.630.10">
    <property type="entry name" value="Zn peptidases"/>
    <property type="match status" value="1"/>
</dbReference>
<dbReference type="Gene3D" id="3.30.70.360">
    <property type="match status" value="1"/>
</dbReference>
<dbReference type="FunFam" id="3.30.70.360:FF:000001">
    <property type="entry name" value="N-acetyldiaminopimelate deacetylase"/>
    <property type="match status" value="1"/>
</dbReference>
<dbReference type="SUPFAM" id="SSF55031">
    <property type="entry name" value="Bacterial exopeptidase dimerisation domain"/>
    <property type="match status" value="1"/>
</dbReference>
<dbReference type="Pfam" id="PF07687">
    <property type="entry name" value="M20_dimer"/>
    <property type="match status" value="1"/>
</dbReference>
<sequence length="391" mass="41613">MPVNNRIAESTAELAQWRQHLHQTPELLYDVEETAAFVADKLRAFGCDEVQTGLGRTGVVGLIHGRDGAGGPIVGLRADMDALPIVEETGLPYASKRHGFMHACGHDGHTTMLLGAARSLAETRSFNGSVAVIFQPAEEGGGGGKAMIDDGLFERFPVSFVYGMHNLPGLPVGRFAMRPGATMASTDEFVVRLRGRGGHAALPHIASDPIVAGAAVVQSLQSIVSRNVDPLKSLVLSVTEFHAGYAHNVIPDEAVLSGTVRALDRSLRAFAEERVRAVASAVATAHGVEAIVEWDANYPPTVNDAEEAAFCAEIATEIVGPDRVDPAAPPLMAGEDFAYMLEEKPGAYIFIGNGDSAMLHNSRYDFADDAIAFGASYWVRLAERALERVAG</sequence>
<dbReference type="STRING" id="937218.SAMN06297251_102268"/>
<comment type="cofactor">
    <cofactor evidence="2">
        <name>Mn(2+)</name>
        <dbReference type="ChEBI" id="CHEBI:29035"/>
    </cofactor>
    <text evidence="2">The Mn(2+) ion enhances activity.</text>
</comment>
<dbReference type="InterPro" id="IPR017439">
    <property type="entry name" value="Amidohydrolase"/>
</dbReference>
<dbReference type="PANTHER" id="PTHR11014">
    <property type="entry name" value="PEPTIDASE M20 FAMILY MEMBER"/>
    <property type="match status" value="1"/>
</dbReference>
<feature type="binding site" evidence="2">
    <location>
        <position position="360"/>
    </location>
    <ligand>
        <name>Mn(2+)</name>
        <dbReference type="ChEBI" id="CHEBI:29035"/>
        <label>2</label>
    </ligand>
</feature>
<keyword evidence="1 4" id="KW-0378">Hydrolase</keyword>
<dbReference type="GO" id="GO:0050118">
    <property type="term" value="F:N-acetyldiaminopimelate deacetylase activity"/>
    <property type="evidence" value="ECO:0007669"/>
    <property type="project" value="UniProtKB-ARBA"/>
</dbReference>
<accession>A0A1W1Z9T0</accession>
<feature type="binding site" evidence="2">
    <location>
        <position position="165"/>
    </location>
    <ligand>
        <name>Mn(2+)</name>
        <dbReference type="ChEBI" id="CHEBI:29035"/>
        <label>2</label>
    </ligand>
</feature>
<organism evidence="4 5">
    <name type="scientific">Fulvimarina manganoxydans</name>
    <dbReference type="NCBI Taxonomy" id="937218"/>
    <lineage>
        <taxon>Bacteria</taxon>
        <taxon>Pseudomonadati</taxon>
        <taxon>Pseudomonadota</taxon>
        <taxon>Alphaproteobacteria</taxon>
        <taxon>Hyphomicrobiales</taxon>
        <taxon>Aurantimonadaceae</taxon>
        <taxon>Fulvimarina</taxon>
    </lineage>
</organism>
<dbReference type="EMBL" id="FWXR01000002">
    <property type="protein sequence ID" value="SMC44718.1"/>
    <property type="molecule type" value="Genomic_DNA"/>
</dbReference>
<evidence type="ECO:0000256" key="2">
    <source>
        <dbReference type="PIRSR" id="PIRSR005962-1"/>
    </source>
</evidence>
<protein>
    <submittedName>
        <fullName evidence="4">Hippurate hydrolase</fullName>
    </submittedName>
</protein>
<dbReference type="Proteomes" id="UP000192656">
    <property type="component" value="Unassembled WGS sequence"/>
</dbReference>
<evidence type="ECO:0000256" key="1">
    <source>
        <dbReference type="ARBA" id="ARBA00022801"/>
    </source>
</evidence>
<feature type="binding site" evidence="2">
    <location>
        <position position="139"/>
    </location>
    <ligand>
        <name>Mn(2+)</name>
        <dbReference type="ChEBI" id="CHEBI:29035"/>
        <label>2</label>
    </ligand>
</feature>
<dbReference type="GO" id="GO:0046872">
    <property type="term" value="F:metal ion binding"/>
    <property type="evidence" value="ECO:0007669"/>
    <property type="project" value="UniProtKB-KW"/>
</dbReference>
<gene>
    <name evidence="4" type="ORF">SAMN06297251_102268</name>
</gene>